<keyword evidence="9" id="KW-1185">Reference proteome</keyword>
<dbReference type="PROSITE" id="PS51032">
    <property type="entry name" value="AP2_ERF"/>
    <property type="match status" value="1"/>
</dbReference>
<evidence type="ECO:0000256" key="2">
    <source>
        <dbReference type="ARBA" id="ARBA00023015"/>
    </source>
</evidence>
<dbReference type="CDD" id="cd00018">
    <property type="entry name" value="AP2"/>
    <property type="match status" value="1"/>
</dbReference>
<dbReference type="SMART" id="SM00380">
    <property type="entry name" value="AP2"/>
    <property type="match status" value="1"/>
</dbReference>
<dbReference type="PRINTS" id="PR00367">
    <property type="entry name" value="ETHRSPELEMNT"/>
</dbReference>
<dbReference type="FunFam" id="3.30.730.10:FF:000001">
    <property type="entry name" value="Ethylene-responsive transcription factor 2"/>
    <property type="match status" value="1"/>
</dbReference>
<evidence type="ECO:0000313" key="9">
    <source>
        <dbReference type="Proteomes" id="UP001552299"/>
    </source>
</evidence>
<evidence type="ECO:0000256" key="1">
    <source>
        <dbReference type="ARBA" id="ARBA00004123"/>
    </source>
</evidence>
<comment type="caution">
    <text evidence="8">The sequence shown here is derived from an EMBL/GenBank/DDBJ whole genome shotgun (WGS) entry which is preliminary data.</text>
</comment>
<keyword evidence="2" id="KW-0805">Transcription regulation</keyword>
<evidence type="ECO:0000259" key="7">
    <source>
        <dbReference type="PROSITE" id="PS51032"/>
    </source>
</evidence>
<feature type="domain" description="AP2/ERF" evidence="7">
    <location>
        <begin position="93"/>
        <end position="151"/>
    </location>
</feature>
<sequence length="226" mass="25115">MNSSVFFHSPLMSELSSDSSVDSSSTYNSFLPFNVDDSEDMLLFNMMLAAAATATTLGGANTSNSNSDSDATANPLKEEEVESASTLRREQRSYRGVRRRPWGKFAAEIRDSTRNGVRVWLGTFDTPEAAAMAYDQAAFSMRGAMAVLNFPVEKVRESLRGVRYVEEGCSPVVALKRRHSIRRKSAALAAREKEVERRKDTVVELEDLGVEYLEELLRVSDVSSYC</sequence>
<gene>
    <name evidence="8" type="ORF">M5K25_018631</name>
</gene>
<dbReference type="Proteomes" id="UP001552299">
    <property type="component" value="Unassembled WGS sequence"/>
</dbReference>
<accession>A0ABD0UQR1</accession>
<dbReference type="EMBL" id="JANQDX010000014">
    <property type="protein sequence ID" value="KAL0912642.1"/>
    <property type="molecule type" value="Genomic_DNA"/>
</dbReference>
<name>A0ABD0UQR1_DENTH</name>
<dbReference type="SUPFAM" id="SSF54171">
    <property type="entry name" value="DNA-binding domain"/>
    <property type="match status" value="1"/>
</dbReference>
<keyword evidence="3" id="KW-0238">DNA-binding</keyword>
<dbReference type="AlphaFoldDB" id="A0ABD0UQR1"/>
<reference evidence="8 9" key="1">
    <citation type="journal article" date="2024" name="Plant Biotechnol. J.">
        <title>Dendrobium thyrsiflorum genome and its molecular insights into genes involved in important horticultural traits.</title>
        <authorList>
            <person name="Chen B."/>
            <person name="Wang J.Y."/>
            <person name="Zheng P.J."/>
            <person name="Li K.L."/>
            <person name="Liang Y.M."/>
            <person name="Chen X.F."/>
            <person name="Zhang C."/>
            <person name="Zhao X."/>
            <person name="He X."/>
            <person name="Zhang G.Q."/>
            <person name="Liu Z.J."/>
            <person name="Xu Q."/>
        </authorList>
    </citation>
    <scope>NUCLEOTIDE SEQUENCE [LARGE SCALE GENOMIC DNA]</scope>
    <source>
        <strain evidence="8">GZMU011</strain>
    </source>
</reference>
<evidence type="ECO:0000256" key="5">
    <source>
        <dbReference type="ARBA" id="ARBA00023242"/>
    </source>
</evidence>
<evidence type="ECO:0000313" key="8">
    <source>
        <dbReference type="EMBL" id="KAL0912642.1"/>
    </source>
</evidence>
<dbReference type="InterPro" id="IPR044808">
    <property type="entry name" value="ERF_plant"/>
</dbReference>
<dbReference type="GO" id="GO:0005634">
    <property type="term" value="C:nucleus"/>
    <property type="evidence" value="ECO:0007669"/>
    <property type="project" value="UniProtKB-SubCell"/>
</dbReference>
<organism evidence="8 9">
    <name type="scientific">Dendrobium thyrsiflorum</name>
    <name type="common">Pinecone-like raceme dendrobium</name>
    <name type="synonym">Orchid</name>
    <dbReference type="NCBI Taxonomy" id="117978"/>
    <lineage>
        <taxon>Eukaryota</taxon>
        <taxon>Viridiplantae</taxon>
        <taxon>Streptophyta</taxon>
        <taxon>Embryophyta</taxon>
        <taxon>Tracheophyta</taxon>
        <taxon>Spermatophyta</taxon>
        <taxon>Magnoliopsida</taxon>
        <taxon>Liliopsida</taxon>
        <taxon>Asparagales</taxon>
        <taxon>Orchidaceae</taxon>
        <taxon>Epidendroideae</taxon>
        <taxon>Malaxideae</taxon>
        <taxon>Dendrobiinae</taxon>
        <taxon>Dendrobium</taxon>
    </lineage>
</organism>
<dbReference type="Pfam" id="PF00847">
    <property type="entry name" value="AP2"/>
    <property type="match status" value="1"/>
</dbReference>
<dbReference type="GO" id="GO:0003677">
    <property type="term" value="F:DNA binding"/>
    <property type="evidence" value="ECO:0007669"/>
    <property type="project" value="UniProtKB-KW"/>
</dbReference>
<dbReference type="InterPro" id="IPR016177">
    <property type="entry name" value="DNA-bd_dom_sf"/>
</dbReference>
<dbReference type="PANTHER" id="PTHR31190">
    <property type="entry name" value="DNA-BINDING DOMAIN"/>
    <property type="match status" value="1"/>
</dbReference>
<dbReference type="Gene3D" id="3.30.730.10">
    <property type="entry name" value="AP2/ERF domain"/>
    <property type="match status" value="1"/>
</dbReference>
<evidence type="ECO:0000256" key="4">
    <source>
        <dbReference type="ARBA" id="ARBA00023163"/>
    </source>
</evidence>
<keyword evidence="4" id="KW-0804">Transcription</keyword>
<dbReference type="InterPro" id="IPR036955">
    <property type="entry name" value="AP2/ERF_dom_sf"/>
</dbReference>
<proteinExistence type="predicted"/>
<dbReference type="InterPro" id="IPR001471">
    <property type="entry name" value="AP2/ERF_dom"/>
</dbReference>
<evidence type="ECO:0000256" key="6">
    <source>
        <dbReference type="SAM" id="MobiDB-lite"/>
    </source>
</evidence>
<comment type="subcellular location">
    <subcellularLocation>
        <location evidence="1">Nucleus</location>
    </subcellularLocation>
</comment>
<feature type="region of interest" description="Disordered" evidence="6">
    <location>
        <begin position="58"/>
        <end position="93"/>
    </location>
</feature>
<protein>
    <recommendedName>
        <fullName evidence="7">AP2/ERF domain-containing protein</fullName>
    </recommendedName>
</protein>
<keyword evidence="5" id="KW-0539">Nucleus</keyword>
<dbReference type="PANTHER" id="PTHR31190:SF72">
    <property type="entry name" value="AP2 DOMAIN CONTAINING PROTEIN, EXPRESSED"/>
    <property type="match status" value="1"/>
</dbReference>
<evidence type="ECO:0000256" key="3">
    <source>
        <dbReference type="ARBA" id="ARBA00023125"/>
    </source>
</evidence>
<feature type="compositionally biased region" description="Low complexity" evidence="6">
    <location>
        <begin position="58"/>
        <end position="74"/>
    </location>
</feature>